<dbReference type="PROSITE" id="PS50968">
    <property type="entry name" value="BIOTINYL_LIPOYL"/>
    <property type="match status" value="1"/>
</dbReference>
<feature type="domain" description="Lipoyl-binding" evidence="3">
    <location>
        <begin position="52"/>
        <end position="127"/>
    </location>
</feature>
<dbReference type="GO" id="GO:0047154">
    <property type="term" value="F:methylmalonyl-CoA carboxytransferase activity"/>
    <property type="evidence" value="ECO:0007669"/>
    <property type="project" value="UniProtKB-EC"/>
</dbReference>
<dbReference type="InterPro" id="IPR000089">
    <property type="entry name" value="Biotin_lipoyl"/>
</dbReference>
<keyword evidence="5" id="KW-1185">Reference proteome</keyword>
<dbReference type="InterPro" id="IPR050709">
    <property type="entry name" value="Biotin_Carboxyl_Carrier/Decarb"/>
</dbReference>
<dbReference type="SUPFAM" id="SSF51230">
    <property type="entry name" value="Single hybrid motif"/>
    <property type="match status" value="1"/>
</dbReference>
<dbReference type="EMBL" id="CP036278">
    <property type="protein sequence ID" value="QDU56831.1"/>
    <property type="molecule type" value="Genomic_DNA"/>
</dbReference>
<name>A0A518AQ30_9BACT</name>
<dbReference type="Proteomes" id="UP000315750">
    <property type="component" value="Chromosome"/>
</dbReference>
<evidence type="ECO:0000256" key="2">
    <source>
        <dbReference type="SAM" id="MobiDB-lite"/>
    </source>
</evidence>
<dbReference type="PANTHER" id="PTHR45266">
    <property type="entry name" value="OXALOACETATE DECARBOXYLASE ALPHA CHAIN"/>
    <property type="match status" value="1"/>
</dbReference>
<accession>A0A518AQ30</accession>
<feature type="region of interest" description="Disordered" evidence="2">
    <location>
        <begin position="20"/>
        <end position="54"/>
    </location>
</feature>
<keyword evidence="4" id="KW-0808">Transferase</keyword>
<dbReference type="InterPro" id="IPR011053">
    <property type="entry name" value="Single_hybrid_motif"/>
</dbReference>
<dbReference type="InterPro" id="IPR001882">
    <property type="entry name" value="Biotin_BS"/>
</dbReference>
<dbReference type="KEGG" id="amuc:Pan181_30430"/>
<protein>
    <submittedName>
        <fullName evidence="4">Methylmalonyl-CoA carboxyltransferase 1.3S subunit</fullName>
        <ecNumber evidence="4">2.1.3.1</ecNumber>
    </submittedName>
</protein>
<evidence type="ECO:0000256" key="1">
    <source>
        <dbReference type="ARBA" id="ARBA00023267"/>
    </source>
</evidence>
<reference evidence="4 5" key="1">
    <citation type="submission" date="2019-02" db="EMBL/GenBank/DDBJ databases">
        <title>Deep-cultivation of Planctomycetes and their phenomic and genomic characterization uncovers novel biology.</title>
        <authorList>
            <person name="Wiegand S."/>
            <person name="Jogler M."/>
            <person name="Boedeker C."/>
            <person name="Pinto D."/>
            <person name="Vollmers J."/>
            <person name="Rivas-Marin E."/>
            <person name="Kohn T."/>
            <person name="Peeters S.H."/>
            <person name="Heuer A."/>
            <person name="Rast P."/>
            <person name="Oberbeckmann S."/>
            <person name="Bunk B."/>
            <person name="Jeske O."/>
            <person name="Meyerdierks A."/>
            <person name="Storesund J.E."/>
            <person name="Kallscheuer N."/>
            <person name="Luecker S."/>
            <person name="Lage O.M."/>
            <person name="Pohl T."/>
            <person name="Merkel B.J."/>
            <person name="Hornburger P."/>
            <person name="Mueller R.-W."/>
            <person name="Bruemmer F."/>
            <person name="Labrenz M."/>
            <person name="Spormann A.M."/>
            <person name="Op den Camp H."/>
            <person name="Overmann J."/>
            <person name="Amann R."/>
            <person name="Jetten M.S.M."/>
            <person name="Mascher T."/>
            <person name="Medema M.H."/>
            <person name="Devos D.P."/>
            <person name="Kaster A.-K."/>
            <person name="Ovreas L."/>
            <person name="Rohde M."/>
            <person name="Galperin M.Y."/>
            <person name="Jogler C."/>
        </authorList>
    </citation>
    <scope>NUCLEOTIDE SEQUENCE [LARGE SCALE GENOMIC DNA]</scope>
    <source>
        <strain evidence="4 5">Pan181</strain>
    </source>
</reference>
<dbReference type="EC" id="2.1.3.1" evidence="4"/>
<sequence>MKKLRITIGDKSYDVSVEVLSDDNPNPMSMPRPGIAPSAPIAPPPTAAASKPTSAAAPGVIISPMAGMVKLIQVREGDAVEQGQVLILLDAMKVENRITAPAAGKVNKILVKEGDNVSEGHVLLEMS</sequence>
<organism evidence="4 5">
    <name type="scientific">Aeoliella mucimassa</name>
    <dbReference type="NCBI Taxonomy" id="2527972"/>
    <lineage>
        <taxon>Bacteria</taxon>
        <taxon>Pseudomonadati</taxon>
        <taxon>Planctomycetota</taxon>
        <taxon>Planctomycetia</taxon>
        <taxon>Pirellulales</taxon>
        <taxon>Lacipirellulaceae</taxon>
        <taxon>Aeoliella</taxon>
    </lineage>
</organism>
<evidence type="ECO:0000259" key="3">
    <source>
        <dbReference type="PROSITE" id="PS50968"/>
    </source>
</evidence>
<proteinExistence type="predicted"/>
<gene>
    <name evidence="4" type="ORF">Pan181_30430</name>
</gene>
<dbReference type="Gene3D" id="2.40.50.100">
    <property type="match status" value="1"/>
</dbReference>
<dbReference type="PROSITE" id="PS00188">
    <property type="entry name" value="BIOTIN"/>
    <property type="match status" value="1"/>
</dbReference>
<dbReference type="AlphaFoldDB" id="A0A518AQ30"/>
<dbReference type="Pfam" id="PF00364">
    <property type="entry name" value="Biotin_lipoyl"/>
    <property type="match status" value="1"/>
</dbReference>
<evidence type="ECO:0000313" key="5">
    <source>
        <dbReference type="Proteomes" id="UP000315750"/>
    </source>
</evidence>
<dbReference type="CDD" id="cd06850">
    <property type="entry name" value="biotinyl_domain"/>
    <property type="match status" value="1"/>
</dbReference>
<dbReference type="FunFam" id="2.40.50.100:FF:000003">
    <property type="entry name" value="Acetyl-CoA carboxylase biotin carboxyl carrier protein"/>
    <property type="match status" value="1"/>
</dbReference>
<dbReference type="PANTHER" id="PTHR45266:SF3">
    <property type="entry name" value="OXALOACETATE DECARBOXYLASE ALPHA CHAIN"/>
    <property type="match status" value="1"/>
</dbReference>
<dbReference type="RefSeq" id="WP_145247590.1">
    <property type="nucleotide sequence ID" value="NZ_CP036278.1"/>
</dbReference>
<dbReference type="OrthoDB" id="9811735at2"/>
<keyword evidence="1" id="KW-0092">Biotin</keyword>
<evidence type="ECO:0000313" key="4">
    <source>
        <dbReference type="EMBL" id="QDU56831.1"/>
    </source>
</evidence>